<comment type="caution">
    <text evidence="2">The sequence shown here is derived from an EMBL/GenBank/DDBJ whole genome shotgun (WGS) entry which is preliminary data.</text>
</comment>
<dbReference type="Pfam" id="PF14970">
    <property type="entry name" value="TEDC1"/>
    <property type="match status" value="1"/>
</dbReference>
<evidence type="ECO:0000313" key="2">
    <source>
        <dbReference type="EMBL" id="DBA14157.1"/>
    </source>
</evidence>
<evidence type="ECO:0000259" key="1">
    <source>
        <dbReference type="Pfam" id="PF14970"/>
    </source>
</evidence>
<dbReference type="Proteomes" id="UP001181693">
    <property type="component" value="Unassembled WGS sequence"/>
</dbReference>
<gene>
    <name evidence="2" type="ORF">GDO54_005167</name>
</gene>
<accession>A0AAV2ZL04</accession>
<sequence>MKRASNIKDALFALCRILSSCGSVIDPETFRKAKFNRPEAASAFWKLLYCLLKHIYSRNDVSSNSRNEWGVKGDEIRYVKSILQTQGYGRAAFYGLPNDGSEGSREALLAFSWLIYTAKILEVILEKKRINTGDHNTFCTCPQNMDFRKKKSFIKSTKQDIDVRYLQWLNGRLQLFWQNLYTSHLEKCNMLNKIHLYTQRCQTDQQTHHLSAMETELVKHPEICNTVMQSLESEDSYLQAYLEWRCLETVYWQWMETVFHSVSEEDGITLAQNVNLYETFPGELKARNILIYIKTLHRSLSDVHDQFHELFMNQKPTWHEQIKEKEKCVEEKEHTLSIKKIKQEMKKKTENHSPLDEQVSSTHGLLRIAFKESKFKVAIHKDFSLKKMYSTDLTTFLQATATKLQTDFQYLQDKSRKKLDAMTAELEGIVCISPAKC</sequence>
<reference evidence="2" key="1">
    <citation type="thesis" date="2020" institute="ProQuest LLC" country="789 East Eisenhower Parkway, Ann Arbor, MI, USA">
        <title>Comparative Genomics and Chromosome Evolution.</title>
        <authorList>
            <person name="Mudd A.B."/>
        </authorList>
    </citation>
    <scope>NUCLEOTIDE SEQUENCE</scope>
    <source>
        <strain evidence="2">1538</strain>
        <tissue evidence="2">Blood</tissue>
    </source>
</reference>
<dbReference type="EMBL" id="DYDO01000013">
    <property type="protein sequence ID" value="DBA14157.1"/>
    <property type="molecule type" value="Genomic_DNA"/>
</dbReference>
<evidence type="ECO:0000313" key="3">
    <source>
        <dbReference type="Proteomes" id="UP001181693"/>
    </source>
</evidence>
<proteinExistence type="predicted"/>
<dbReference type="InterPro" id="IPR027996">
    <property type="entry name" value="TEDC1_dom"/>
</dbReference>
<protein>
    <recommendedName>
        <fullName evidence="1">Tubulin epsilon and delta complex protein 1 domain-containing protein</fullName>
    </recommendedName>
</protein>
<dbReference type="AlphaFoldDB" id="A0AAV2ZL04"/>
<dbReference type="PANTHER" id="PTHR35076">
    <property type="entry name" value="TUBULIN EPSILON AND DELTA COMPLEX PROTEIN 1"/>
    <property type="match status" value="1"/>
</dbReference>
<feature type="domain" description="Tubulin epsilon and delta complex protein 1" evidence="1">
    <location>
        <begin position="87"/>
        <end position="259"/>
    </location>
</feature>
<keyword evidence="3" id="KW-1185">Reference proteome</keyword>
<dbReference type="InterPro" id="IPR043535">
    <property type="entry name" value="TEDC1"/>
</dbReference>
<dbReference type="PANTHER" id="PTHR35076:SF1">
    <property type="entry name" value="TUBULIN EPSILON AND DELTA COMPLEX PROTEIN 1"/>
    <property type="match status" value="1"/>
</dbReference>
<name>A0AAV2ZL04_PYXAD</name>
<organism evidence="2 3">
    <name type="scientific">Pyxicephalus adspersus</name>
    <name type="common">African bullfrog</name>
    <dbReference type="NCBI Taxonomy" id="30357"/>
    <lineage>
        <taxon>Eukaryota</taxon>
        <taxon>Metazoa</taxon>
        <taxon>Chordata</taxon>
        <taxon>Craniata</taxon>
        <taxon>Vertebrata</taxon>
        <taxon>Euteleostomi</taxon>
        <taxon>Amphibia</taxon>
        <taxon>Batrachia</taxon>
        <taxon>Anura</taxon>
        <taxon>Neobatrachia</taxon>
        <taxon>Ranoidea</taxon>
        <taxon>Pyxicephalidae</taxon>
        <taxon>Pyxicephalinae</taxon>
        <taxon>Pyxicephalus</taxon>
    </lineage>
</organism>